<evidence type="ECO:0000256" key="1">
    <source>
        <dbReference type="ARBA" id="ARBA00022741"/>
    </source>
</evidence>
<feature type="compositionally biased region" description="Low complexity" evidence="6">
    <location>
        <begin position="134"/>
        <end position="143"/>
    </location>
</feature>
<dbReference type="PANTHER" id="PTHR48444">
    <property type="entry name" value="DNA TOPOISOMERASE 6 SUBUNIT B"/>
    <property type="match status" value="1"/>
</dbReference>
<evidence type="ECO:0000256" key="2">
    <source>
        <dbReference type="ARBA" id="ARBA00022840"/>
    </source>
</evidence>
<feature type="region of interest" description="Disordered" evidence="6">
    <location>
        <begin position="124"/>
        <end position="151"/>
    </location>
</feature>
<proteinExistence type="inferred from homology"/>
<gene>
    <name evidence="8" type="ORF">BWQ96_07631</name>
</gene>
<dbReference type="CDD" id="cd00823">
    <property type="entry name" value="TopoIIB_Trans"/>
    <property type="match status" value="1"/>
</dbReference>
<keyword evidence="3" id="KW-0799">Topoisomerase</keyword>
<dbReference type="Gene3D" id="3.30.230.10">
    <property type="match status" value="1"/>
</dbReference>
<dbReference type="GO" id="GO:0003918">
    <property type="term" value="F:DNA topoisomerase type II (double strand cut, ATP-hydrolyzing) activity"/>
    <property type="evidence" value="ECO:0007669"/>
    <property type="project" value="InterPro"/>
</dbReference>
<sequence>MPPSKRAAPAPAPAPANSSSNPKSKRPRTAAASTSLPAPATLKFKSPAEFFAENKNIAGFDNPGKSLYTTIRELVENALDAAESIHNLPDVSLHIQRIPPHRFRSMLGMDAAPHRVDHSLYKRPPIPEQTTTKNSNLNNNINNPDSHSRPRHTANHVFRVTVQDNGCGMAHDDVPNMMARVLAGTKYCVRQARGKFGLGSKMALIWAKMSTGLPLCVTTSASPSAPITHCVLDIDITNNRPTVISHTKSPNPKTWRGSKVSVTIQGNWTTYRSKILAYMRQMAVITPYAQFHLIFQSNVDAADSKDLEAIFSRRTDHMPPPAREVKHHPSSVNQLILKQLLGLVKPSTTLVHFLSTQLDSIPRSLAVRLINELGPDFTSHMTVSQLQLNHIRQIDALLHAARFDKPNGSCLSPAGEYNLRLGITKELKPTLVATHAEPADVFEGHPFIVEAGVALGGSGMKPGINVYRFANRIPLLFEAGNDVVTKTARDSIRWNNYKISPTTDRIGVICSIVSTKIPFKGTGKEYIGDDSDVIKASVKRAITQCCLQLKTKLVRRAAQKDAAERKKTITKYAPGVAKALVDLFSQVDNADASTRDVVDKVQSGEITKETLLNKLLEHVQQIDKEQAIEYASATGRDHKKTEMVYLAPRAGQEAYLNLWQQRSTKGKHDDKASVSSTVRLSLLKALQVSV</sequence>
<dbReference type="FunFam" id="3.30.230.10:FF:000050">
    <property type="entry name" value="DNA topoisomerase 6 subunit B"/>
    <property type="match status" value="1"/>
</dbReference>
<dbReference type="AlphaFoldDB" id="A0A2V3IKM2"/>
<dbReference type="Gene3D" id="1.10.8.50">
    <property type="match status" value="1"/>
</dbReference>
<dbReference type="NCBIfam" id="NF003218">
    <property type="entry name" value="PRK04184.1"/>
    <property type="match status" value="1"/>
</dbReference>
<comment type="caution">
    <text evidence="8">The sequence shown here is derived from an EMBL/GenBank/DDBJ whole genome shotgun (WGS) entry which is preliminary data.</text>
</comment>
<organism evidence="8 9">
    <name type="scientific">Gracilariopsis chorda</name>
    <dbReference type="NCBI Taxonomy" id="448386"/>
    <lineage>
        <taxon>Eukaryota</taxon>
        <taxon>Rhodophyta</taxon>
        <taxon>Florideophyceae</taxon>
        <taxon>Rhodymeniophycidae</taxon>
        <taxon>Gracilariales</taxon>
        <taxon>Gracilariaceae</taxon>
        <taxon>Gracilariopsis</taxon>
    </lineage>
</organism>
<feature type="region of interest" description="Disordered" evidence="6">
    <location>
        <begin position="1"/>
        <end position="38"/>
    </location>
</feature>
<evidence type="ECO:0000256" key="5">
    <source>
        <dbReference type="ARBA" id="ARBA00023235"/>
    </source>
</evidence>
<dbReference type="InterPro" id="IPR005734">
    <property type="entry name" value="TopoVI_B"/>
</dbReference>
<dbReference type="PANTHER" id="PTHR48444:SF1">
    <property type="entry name" value="DNA TOPOISOMERASE 6 SUBUNIT B"/>
    <property type="match status" value="1"/>
</dbReference>
<dbReference type="Gene3D" id="3.30.565.10">
    <property type="entry name" value="Histidine kinase-like ATPase, C-terminal domain"/>
    <property type="match status" value="1"/>
</dbReference>
<evidence type="ECO:0000313" key="8">
    <source>
        <dbReference type="EMBL" id="PXF42627.1"/>
    </source>
</evidence>
<keyword evidence="9" id="KW-1185">Reference proteome</keyword>
<evidence type="ECO:0000256" key="6">
    <source>
        <dbReference type="SAM" id="MobiDB-lite"/>
    </source>
</evidence>
<accession>A0A2V3IKM2</accession>
<evidence type="ECO:0000256" key="3">
    <source>
        <dbReference type="ARBA" id="ARBA00023029"/>
    </source>
</evidence>
<dbReference type="HAMAP" id="MF_00322">
    <property type="entry name" value="Top6B"/>
    <property type="match status" value="1"/>
</dbReference>
<protein>
    <submittedName>
        <fullName evidence="8">DNA topoisomerase 6 subunit B</fullName>
    </submittedName>
</protein>
<name>A0A2V3IKM2_9FLOR</name>
<keyword evidence="1" id="KW-0547">Nucleotide-binding</keyword>
<evidence type="ECO:0000313" key="9">
    <source>
        <dbReference type="Proteomes" id="UP000247409"/>
    </source>
</evidence>
<dbReference type="InterPro" id="IPR020568">
    <property type="entry name" value="Ribosomal_Su5_D2-typ_SF"/>
</dbReference>
<feature type="compositionally biased region" description="Low complexity" evidence="6">
    <location>
        <begin position="29"/>
        <end position="38"/>
    </location>
</feature>
<dbReference type="OrthoDB" id="1562195at2759"/>
<dbReference type="InterPro" id="IPR014721">
    <property type="entry name" value="Ribsml_uS5_D2-typ_fold_subgr"/>
</dbReference>
<dbReference type="STRING" id="448386.A0A2V3IKM2"/>
<dbReference type="InterPro" id="IPR015320">
    <property type="entry name" value="TopoVI_B_transducer"/>
</dbReference>
<keyword evidence="5 8" id="KW-0413">Isomerase</keyword>
<dbReference type="SUPFAM" id="SSF55874">
    <property type="entry name" value="ATPase domain of HSP90 chaperone/DNA topoisomerase II/histidine kinase"/>
    <property type="match status" value="1"/>
</dbReference>
<reference evidence="8 9" key="1">
    <citation type="journal article" date="2018" name="Mol. Biol. Evol.">
        <title>Analysis of the draft genome of the red seaweed Gracilariopsis chorda provides insights into genome size evolution in Rhodophyta.</title>
        <authorList>
            <person name="Lee J."/>
            <person name="Yang E.C."/>
            <person name="Graf L."/>
            <person name="Yang J.H."/>
            <person name="Qiu H."/>
            <person name="Zel Zion U."/>
            <person name="Chan C.X."/>
            <person name="Stephens T.G."/>
            <person name="Weber A.P.M."/>
            <person name="Boo G.H."/>
            <person name="Boo S.M."/>
            <person name="Kim K.M."/>
            <person name="Shin Y."/>
            <person name="Jung M."/>
            <person name="Lee S.J."/>
            <person name="Yim H.S."/>
            <person name="Lee J.H."/>
            <person name="Bhattacharya D."/>
            <person name="Yoon H.S."/>
        </authorList>
    </citation>
    <scope>NUCLEOTIDE SEQUENCE [LARGE SCALE GENOMIC DNA]</scope>
    <source>
        <strain evidence="8 9">SKKU-2015</strain>
        <tissue evidence="8">Whole body</tissue>
    </source>
</reference>
<dbReference type="Proteomes" id="UP000247409">
    <property type="component" value="Unassembled WGS sequence"/>
</dbReference>
<dbReference type="EMBL" id="NBIV01000155">
    <property type="protein sequence ID" value="PXF42627.1"/>
    <property type="molecule type" value="Genomic_DNA"/>
</dbReference>
<keyword evidence="2" id="KW-0067">ATP-binding</keyword>
<keyword evidence="4" id="KW-0238">DNA-binding</keyword>
<dbReference type="GO" id="GO:0006265">
    <property type="term" value="P:DNA topological change"/>
    <property type="evidence" value="ECO:0007669"/>
    <property type="project" value="InterPro"/>
</dbReference>
<evidence type="ECO:0000259" key="7">
    <source>
        <dbReference type="Pfam" id="PF09239"/>
    </source>
</evidence>
<dbReference type="Pfam" id="PF13589">
    <property type="entry name" value="HATPase_c_3"/>
    <property type="match status" value="1"/>
</dbReference>
<dbReference type="GO" id="GO:0005524">
    <property type="term" value="F:ATP binding"/>
    <property type="evidence" value="ECO:0007669"/>
    <property type="project" value="UniProtKB-KW"/>
</dbReference>
<dbReference type="SUPFAM" id="SSF54211">
    <property type="entry name" value="Ribosomal protein S5 domain 2-like"/>
    <property type="match status" value="1"/>
</dbReference>
<feature type="compositionally biased region" description="Low complexity" evidence="6">
    <location>
        <begin position="1"/>
        <end position="22"/>
    </location>
</feature>
<dbReference type="InterPro" id="IPR036890">
    <property type="entry name" value="HATPase_C_sf"/>
</dbReference>
<dbReference type="GO" id="GO:0003677">
    <property type="term" value="F:DNA binding"/>
    <property type="evidence" value="ECO:0007669"/>
    <property type="project" value="UniProtKB-KW"/>
</dbReference>
<feature type="domain" description="DNA topoisomerase VI subunit B transducer" evidence="7">
    <location>
        <begin position="406"/>
        <end position="565"/>
    </location>
</feature>
<dbReference type="SMR" id="A0A2V3IKM2"/>
<evidence type="ECO:0000256" key="4">
    <source>
        <dbReference type="ARBA" id="ARBA00023125"/>
    </source>
</evidence>
<dbReference type="Pfam" id="PF09239">
    <property type="entry name" value="Topo-VIb_trans"/>
    <property type="match status" value="1"/>
</dbReference>